<accession>A0A7R9HA64</accession>
<name>A0A7R9HA64_TIMPO</name>
<gene>
    <name evidence="1" type="ORF">TPSB3V08_LOCUS9083</name>
</gene>
<proteinExistence type="predicted"/>
<sequence length="181" mass="19528">MVKKQSFPALGIGFTASADLEGIKDIKILQFKGLEDHALTAQVASTMFCPEPSPILHYTQLLEISGHIVTPFCSGSPPEFKAPLKLGVSRTSSQQKIFGIEPIAQSGFSIISNVRLSSNIKNSITSVRTNSEGIDFGKQSSRVTIGTSWVNKDAVPRLRGEEVQTICCASSVTERSSGEQR</sequence>
<protein>
    <submittedName>
        <fullName evidence="1">Uncharacterized protein</fullName>
    </submittedName>
</protein>
<reference evidence="1" key="1">
    <citation type="submission" date="2020-11" db="EMBL/GenBank/DDBJ databases">
        <authorList>
            <person name="Tran Van P."/>
        </authorList>
    </citation>
    <scope>NUCLEOTIDE SEQUENCE</scope>
</reference>
<organism evidence="1">
    <name type="scientific">Timema poppense</name>
    <name type="common">Walking stick</name>
    <dbReference type="NCBI Taxonomy" id="170557"/>
    <lineage>
        <taxon>Eukaryota</taxon>
        <taxon>Metazoa</taxon>
        <taxon>Ecdysozoa</taxon>
        <taxon>Arthropoda</taxon>
        <taxon>Hexapoda</taxon>
        <taxon>Insecta</taxon>
        <taxon>Pterygota</taxon>
        <taxon>Neoptera</taxon>
        <taxon>Polyneoptera</taxon>
        <taxon>Phasmatodea</taxon>
        <taxon>Timematodea</taxon>
        <taxon>Timematoidea</taxon>
        <taxon>Timematidae</taxon>
        <taxon>Timema</taxon>
    </lineage>
</organism>
<evidence type="ECO:0000313" key="1">
    <source>
        <dbReference type="EMBL" id="CAD7413532.1"/>
    </source>
</evidence>
<dbReference type="EMBL" id="OD006960">
    <property type="protein sequence ID" value="CAD7413532.1"/>
    <property type="molecule type" value="Genomic_DNA"/>
</dbReference>
<dbReference type="AlphaFoldDB" id="A0A7R9HA64"/>